<feature type="domain" description="Plastocyanin-like" evidence="5">
    <location>
        <begin position="109"/>
        <end position="220"/>
    </location>
</feature>
<dbReference type="GO" id="GO:0033215">
    <property type="term" value="P:reductive iron assimilation"/>
    <property type="evidence" value="ECO:0007669"/>
    <property type="project" value="TreeGrafter"/>
</dbReference>
<dbReference type="Pfam" id="PF07731">
    <property type="entry name" value="Cu-oxidase_2"/>
    <property type="match status" value="1"/>
</dbReference>
<evidence type="ECO:0000256" key="2">
    <source>
        <dbReference type="ARBA" id="ARBA00022723"/>
    </source>
</evidence>
<evidence type="ECO:0000259" key="7">
    <source>
        <dbReference type="Pfam" id="PF07732"/>
    </source>
</evidence>
<evidence type="ECO:0000256" key="1">
    <source>
        <dbReference type="ARBA" id="ARBA00010609"/>
    </source>
</evidence>
<protein>
    <recommendedName>
        <fullName evidence="10">Laccase</fullName>
    </recommendedName>
</protein>
<evidence type="ECO:0000313" key="9">
    <source>
        <dbReference type="Proteomes" id="UP001280581"/>
    </source>
</evidence>
<dbReference type="InterPro" id="IPR002355">
    <property type="entry name" value="Cu_oxidase_Cu_BS"/>
</dbReference>
<dbReference type="PROSITE" id="PS00080">
    <property type="entry name" value="MULTICOPPER_OXIDASE2"/>
    <property type="match status" value="1"/>
</dbReference>
<dbReference type="PANTHER" id="PTHR11709:SF361">
    <property type="entry name" value="IRON TRANSPORT MULTICOPPER OXIDASE FET3"/>
    <property type="match status" value="1"/>
</dbReference>
<dbReference type="SUPFAM" id="SSF49503">
    <property type="entry name" value="Cupredoxins"/>
    <property type="match status" value="3"/>
</dbReference>
<proteinExistence type="inferred from homology"/>
<dbReference type="Pfam" id="PF07732">
    <property type="entry name" value="Cu-oxidase_3"/>
    <property type="match status" value="1"/>
</dbReference>
<keyword evidence="3" id="KW-0560">Oxidoreductase</keyword>
<comment type="caution">
    <text evidence="8">The sequence shown here is derived from an EMBL/GenBank/DDBJ whole genome shotgun (WGS) entry which is preliminary data.</text>
</comment>
<evidence type="ECO:0000259" key="6">
    <source>
        <dbReference type="Pfam" id="PF07731"/>
    </source>
</evidence>
<dbReference type="Proteomes" id="UP001280581">
    <property type="component" value="Unassembled WGS sequence"/>
</dbReference>
<dbReference type="EMBL" id="WVTA01000003">
    <property type="protein sequence ID" value="KAK3214874.1"/>
    <property type="molecule type" value="Genomic_DNA"/>
</dbReference>
<dbReference type="Gene3D" id="2.60.40.420">
    <property type="entry name" value="Cupredoxins - blue copper proteins"/>
    <property type="match status" value="3"/>
</dbReference>
<evidence type="ECO:0008006" key="10">
    <source>
        <dbReference type="Google" id="ProtNLM"/>
    </source>
</evidence>
<evidence type="ECO:0000259" key="5">
    <source>
        <dbReference type="Pfam" id="PF00394"/>
    </source>
</evidence>
<dbReference type="InterPro" id="IPR001117">
    <property type="entry name" value="Cu-oxidase_2nd"/>
</dbReference>
<comment type="similarity">
    <text evidence="1">Belongs to the multicopper oxidase family.</text>
</comment>
<dbReference type="Pfam" id="PF00394">
    <property type="entry name" value="Cu-oxidase"/>
    <property type="match status" value="1"/>
</dbReference>
<accession>A0AAN6M5B0</accession>
<reference evidence="8 9" key="1">
    <citation type="submission" date="2021-02" db="EMBL/GenBank/DDBJ databases">
        <title>Genome assembly of Pseudopithomyces chartarum.</title>
        <authorList>
            <person name="Jauregui R."/>
            <person name="Singh J."/>
            <person name="Voisey C."/>
        </authorList>
    </citation>
    <scope>NUCLEOTIDE SEQUENCE [LARGE SCALE GENOMIC DNA]</scope>
    <source>
        <strain evidence="8 9">AGR01</strain>
    </source>
</reference>
<dbReference type="GO" id="GO:0005507">
    <property type="term" value="F:copper ion binding"/>
    <property type="evidence" value="ECO:0007669"/>
    <property type="project" value="InterPro"/>
</dbReference>
<organism evidence="8 9">
    <name type="scientific">Pseudopithomyces chartarum</name>
    <dbReference type="NCBI Taxonomy" id="1892770"/>
    <lineage>
        <taxon>Eukaryota</taxon>
        <taxon>Fungi</taxon>
        <taxon>Dikarya</taxon>
        <taxon>Ascomycota</taxon>
        <taxon>Pezizomycotina</taxon>
        <taxon>Dothideomycetes</taxon>
        <taxon>Pleosporomycetidae</taxon>
        <taxon>Pleosporales</taxon>
        <taxon>Massarineae</taxon>
        <taxon>Didymosphaeriaceae</taxon>
        <taxon>Pseudopithomyces</taxon>
    </lineage>
</organism>
<name>A0AAN6M5B0_9PLEO</name>
<dbReference type="InterPro" id="IPR011707">
    <property type="entry name" value="Cu-oxidase-like_N"/>
</dbReference>
<dbReference type="InterPro" id="IPR033138">
    <property type="entry name" value="Cu_oxidase_CS"/>
</dbReference>
<gene>
    <name evidence="8" type="ORF">GRF29_19g1545034</name>
</gene>
<feature type="domain" description="Plastocyanin-like" evidence="7">
    <location>
        <begin position="2"/>
        <end position="98"/>
    </location>
</feature>
<dbReference type="GO" id="GO:0010106">
    <property type="term" value="P:cellular response to iron ion starvation"/>
    <property type="evidence" value="ECO:0007669"/>
    <property type="project" value="TreeGrafter"/>
</dbReference>
<keyword evidence="2" id="KW-0479">Metal-binding</keyword>
<dbReference type="GO" id="GO:0004322">
    <property type="term" value="F:ferroxidase activity"/>
    <property type="evidence" value="ECO:0007669"/>
    <property type="project" value="TreeGrafter"/>
</dbReference>
<evidence type="ECO:0000313" key="8">
    <source>
        <dbReference type="EMBL" id="KAK3214874.1"/>
    </source>
</evidence>
<evidence type="ECO:0000256" key="3">
    <source>
        <dbReference type="ARBA" id="ARBA00023002"/>
    </source>
</evidence>
<feature type="domain" description="Plastocyanin-like" evidence="6">
    <location>
        <begin position="338"/>
        <end position="465"/>
    </location>
</feature>
<dbReference type="GO" id="GO:0033573">
    <property type="term" value="C:high-affinity iron permease complex"/>
    <property type="evidence" value="ECO:0007669"/>
    <property type="project" value="TreeGrafter"/>
</dbReference>
<keyword evidence="4" id="KW-0186">Copper</keyword>
<sequence>MVNGRSPPTIDVDFGDQVIVNTYNELGNETATIHFHGMFQNGTAASDGAAGLNQCGIYPGTFFQYKFIANPPGTHWWHSHEKAQYPDGLRGKMIVHDRAWERSLRIDEQIYLSVSDWWHEQSAFITYNYLSPLNKNGSLPSPNSFLLNDSRNPPNLILKPNKRYLLRIVSLAGLVCGQFHIAGHTLTVVAIDGEPVHPAVTDTIAICAGQSYDVIVVGNSYQSKVDFIFKMATDMLTGPIPSNESRSVVGNIGLQGSSRPAPSPPNVYGYDSDGFTFFPSLLDFNWTAHGILDDATLVPLDNEPLFKNVNNRIGLRVNQLYYEGIGTRYSIGAQPYIKPRVPSLISAMTTGDLAFENTTYGPGTSPFILRHDDVVEIYMENNQIWPHPMHLHGHYFQIAGRGVGRWNGDERLLYKTPARRNNVVIPPFGWFLLRFRADNPGVWFFHCHIDLHLVGGMAAIMVEAPNLLQLQEALPIQNIKSCSADFKCAVGACNCRLNQLNEQQSQQQCNTVFNYLNPARFGALIPFF</sequence>
<dbReference type="AlphaFoldDB" id="A0AAN6M5B0"/>
<evidence type="ECO:0000256" key="4">
    <source>
        <dbReference type="ARBA" id="ARBA00023008"/>
    </source>
</evidence>
<dbReference type="InterPro" id="IPR011706">
    <property type="entry name" value="Cu-oxidase_C"/>
</dbReference>
<dbReference type="InterPro" id="IPR008972">
    <property type="entry name" value="Cupredoxin"/>
</dbReference>
<dbReference type="PANTHER" id="PTHR11709">
    <property type="entry name" value="MULTI-COPPER OXIDASE"/>
    <property type="match status" value="1"/>
</dbReference>
<dbReference type="PROSITE" id="PS00079">
    <property type="entry name" value="MULTICOPPER_OXIDASE1"/>
    <property type="match status" value="1"/>
</dbReference>
<dbReference type="InterPro" id="IPR045087">
    <property type="entry name" value="Cu-oxidase_fam"/>
</dbReference>
<keyword evidence="9" id="KW-1185">Reference proteome</keyword>